<sequence length="94" mass="10413">PPTKLSRHRQLCPLAGVHVSPICLGGMSIGNKWADFGMGTMDKELSFKLLDAFYEAGGNFIDTASNYQDESSEEFIGEWMETRGIRDQIVVATK</sequence>
<dbReference type="InterPro" id="IPR050523">
    <property type="entry name" value="AKR_Detox_Biosynth"/>
</dbReference>
<evidence type="ECO:0000256" key="2">
    <source>
        <dbReference type="ARBA" id="ARBA00038157"/>
    </source>
</evidence>
<proteinExistence type="inferred from homology"/>
<dbReference type="EMBL" id="ML122347">
    <property type="protein sequence ID" value="RPD52638.1"/>
    <property type="molecule type" value="Genomic_DNA"/>
</dbReference>
<dbReference type="Pfam" id="PF00248">
    <property type="entry name" value="Aldo_ket_red"/>
    <property type="match status" value="1"/>
</dbReference>
<keyword evidence="1" id="KW-0521">NADP</keyword>
<dbReference type="Proteomes" id="UP000313359">
    <property type="component" value="Unassembled WGS sequence"/>
</dbReference>
<dbReference type="SUPFAM" id="SSF51430">
    <property type="entry name" value="NAD(P)-linked oxidoreductase"/>
    <property type="match status" value="1"/>
</dbReference>
<evidence type="ECO:0000313" key="4">
    <source>
        <dbReference type="EMBL" id="RPD52638.1"/>
    </source>
</evidence>
<reference evidence="4" key="1">
    <citation type="journal article" date="2018" name="Genome Biol. Evol.">
        <title>Genomics and development of Lentinus tigrinus, a white-rot wood-decaying mushroom with dimorphic fruiting bodies.</title>
        <authorList>
            <person name="Wu B."/>
            <person name="Xu Z."/>
            <person name="Knudson A."/>
            <person name="Carlson A."/>
            <person name="Chen N."/>
            <person name="Kovaka S."/>
            <person name="LaButti K."/>
            <person name="Lipzen A."/>
            <person name="Pennachio C."/>
            <person name="Riley R."/>
            <person name="Schakwitz W."/>
            <person name="Umezawa K."/>
            <person name="Ohm R.A."/>
            <person name="Grigoriev I.V."/>
            <person name="Nagy L.G."/>
            <person name="Gibbons J."/>
            <person name="Hibbett D."/>
        </authorList>
    </citation>
    <scope>NUCLEOTIDE SEQUENCE [LARGE SCALE GENOMIC DNA]</scope>
    <source>
        <strain evidence="4">ALCF2SS1-6</strain>
    </source>
</reference>
<dbReference type="AlphaFoldDB" id="A0A5C2RLY6"/>
<gene>
    <name evidence="4" type="ORF">L227DRAFT_465517</name>
</gene>
<keyword evidence="5" id="KW-1185">Reference proteome</keyword>
<name>A0A5C2RLY6_9APHY</name>
<dbReference type="Gene3D" id="3.20.20.100">
    <property type="entry name" value="NADP-dependent oxidoreductase domain"/>
    <property type="match status" value="1"/>
</dbReference>
<dbReference type="InterPro" id="IPR023210">
    <property type="entry name" value="NADP_OxRdtase_dom"/>
</dbReference>
<dbReference type="OrthoDB" id="48988at2759"/>
<evidence type="ECO:0000313" key="5">
    <source>
        <dbReference type="Proteomes" id="UP000313359"/>
    </source>
</evidence>
<protein>
    <submittedName>
        <fullName evidence="4">Aldo/keto reductase</fullName>
    </submittedName>
</protein>
<organism evidence="4 5">
    <name type="scientific">Lentinus tigrinus ALCF2SS1-6</name>
    <dbReference type="NCBI Taxonomy" id="1328759"/>
    <lineage>
        <taxon>Eukaryota</taxon>
        <taxon>Fungi</taxon>
        <taxon>Dikarya</taxon>
        <taxon>Basidiomycota</taxon>
        <taxon>Agaricomycotina</taxon>
        <taxon>Agaricomycetes</taxon>
        <taxon>Polyporales</taxon>
        <taxon>Polyporaceae</taxon>
        <taxon>Lentinus</taxon>
    </lineage>
</organism>
<dbReference type="STRING" id="1328759.A0A5C2RLY6"/>
<evidence type="ECO:0000256" key="1">
    <source>
        <dbReference type="ARBA" id="ARBA00022857"/>
    </source>
</evidence>
<dbReference type="PANTHER" id="PTHR43364">
    <property type="entry name" value="NADH-SPECIFIC METHYLGLYOXAL REDUCTASE-RELATED"/>
    <property type="match status" value="1"/>
</dbReference>
<feature type="non-terminal residue" evidence="4">
    <location>
        <position position="1"/>
    </location>
</feature>
<dbReference type="InterPro" id="IPR036812">
    <property type="entry name" value="NAD(P)_OxRdtase_dom_sf"/>
</dbReference>
<feature type="non-terminal residue" evidence="4">
    <location>
        <position position="94"/>
    </location>
</feature>
<accession>A0A5C2RLY6</accession>
<evidence type="ECO:0000259" key="3">
    <source>
        <dbReference type="Pfam" id="PF00248"/>
    </source>
</evidence>
<dbReference type="PANTHER" id="PTHR43364:SF7">
    <property type="entry name" value="NADP-DEPENDENT OXIDOREDUCTASE DOMAIN-CONTAINING PROTEIN-RELATED"/>
    <property type="match status" value="1"/>
</dbReference>
<feature type="domain" description="NADP-dependent oxidoreductase" evidence="3">
    <location>
        <begin position="21"/>
        <end position="94"/>
    </location>
</feature>
<comment type="similarity">
    <text evidence="2">Belongs to the aldo/keto reductase family. Aldo/keto reductase 2 subfamily.</text>
</comment>